<evidence type="ECO:0000313" key="5">
    <source>
        <dbReference type="EMBL" id="GLO68389.1"/>
    </source>
</evidence>
<dbReference type="CDD" id="cd05013">
    <property type="entry name" value="SIS_RpiR"/>
    <property type="match status" value="1"/>
</dbReference>
<name>A0ABQ5TRI7_9BACI</name>
<evidence type="ECO:0000313" key="6">
    <source>
        <dbReference type="Proteomes" id="UP001275436"/>
    </source>
</evidence>
<organism evidence="5 6">
    <name type="scientific">Oceanobacillus kimchii</name>
    <dbReference type="NCBI Taxonomy" id="746691"/>
    <lineage>
        <taxon>Bacteria</taxon>
        <taxon>Bacillati</taxon>
        <taxon>Bacillota</taxon>
        <taxon>Bacilli</taxon>
        <taxon>Bacillales</taxon>
        <taxon>Bacillaceae</taxon>
        <taxon>Oceanobacillus</taxon>
    </lineage>
</organism>
<evidence type="ECO:0000256" key="1">
    <source>
        <dbReference type="ARBA" id="ARBA00001031"/>
    </source>
</evidence>
<dbReference type="PANTHER" id="PTHR10937">
    <property type="entry name" value="GLUCOSAMINE--FRUCTOSE-6-PHOSPHATE AMINOTRANSFERASE, ISOMERIZING"/>
    <property type="match status" value="1"/>
</dbReference>
<dbReference type="SUPFAM" id="SSF53697">
    <property type="entry name" value="SIS domain"/>
    <property type="match status" value="1"/>
</dbReference>
<evidence type="ECO:0000256" key="2">
    <source>
        <dbReference type="ARBA" id="ARBA00012916"/>
    </source>
</evidence>
<dbReference type="RefSeq" id="WP_317958626.1">
    <property type="nucleotide sequence ID" value="NZ_BSKO01000002.1"/>
</dbReference>
<dbReference type="InterPro" id="IPR046348">
    <property type="entry name" value="SIS_dom_sf"/>
</dbReference>
<dbReference type="InterPro" id="IPR001347">
    <property type="entry name" value="SIS_dom"/>
</dbReference>
<dbReference type="CDD" id="cd05009">
    <property type="entry name" value="SIS_GlmS_GlmD_2"/>
    <property type="match status" value="1"/>
</dbReference>
<dbReference type="InterPro" id="IPR035490">
    <property type="entry name" value="GlmS/FrlB_SIS"/>
</dbReference>
<dbReference type="Pfam" id="PF01380">
    <property type="entry name" value="SIS"/>
    <property type="match status" value="2"/>
</dbReference>
<dbReference type="EMBL" id="BSKO01000002">
    <property type="protein sequence ID" value="GLO68389.1"/>
    <property type="molecule type" value="Genomic_DNA"/>
</dbReference>
<reference evidence="5 6" key="1">
    <citation type="submission" date="2023-02" db="EMBL/GenBank/DDBJ databases">
        <title>Oceanobacillus kimchii IFOP_LL358 isolated form Alexandrium catenella lab strain.</title>
        <authorList>
            <person name="Gajardo G."/>
            <person name="Ueki S."/>
            <person name="Maruyama F."/>
        </authorList>
    </citation>
    <scope>NUCLEOTIDE SEQUENCE [LARGE SCALE GENOMIC DNA]</scope>
    <source>
        <strain evidence="5 6">IFOP_LL358</strain>
    </source>
</reference>
<comment type="catalytic activity">
    <reaction evidence="1">
        <text>D-fructose 6-phosphate + L-glutamine = D-glucosamine 6-phosphate + L-glutamate</text>
        <dbReference type="Rhea" id="RHEA:13237"/>
        <dbReference type="ChEBI" id="CHEBI:29985"/>
        <dbReference type="ChEBI" id="CHEBI:58359"/>
        <dbReference type="ChEBI" id="CHEBI:58725"/>
        <dbReference type="ChEBI" id="CHEBI:61527"/>
        <dbReference type="EC" id="2.6.1.16"/>
    </reaction>
</comment>
<dbReference type="PROSITE" id="PS51464">
    <property type="entry name" value="SIS"/>
    <property type="match status" value="2"/>
</dbReference>
<proteinExistence type="predicted"/>
<evidence type="ECO:0000259" key="4">
    <source>
        <dbReference type="PROSITE" id="PS51464"/>
    </source>
</evidence>
<dbReference type="PANTHER" id="PTHR10937:SF0">
    <property type="entry name" value="GLUTAMINE--FRUCTOSE-6-PHOSPHATE TRANSAMINASE (ISOMERIZING)"/>
    <property type="match status" value="1"/>
</dbReference>
<evidence type="ECO:0000256" key="3">
    <source>
        <dbReference type="ARBA" id="ARBA00016090"/>
    </source>
</evidence>
<dbReference type="Proteomes" id="UP001275436">
    <property type="component" value="Unassembled WGS sequence"/>
</dbReference>
<dbReference type="EC" id="2.6.1.16" evidence="2"/>
<protein>
    <recommendedName>
        <fullName evidence="3">Glutamine--fructose-6-phosphate aminotransferase [isomerizing]</fullName>
        <ecNumber evidence="2">2.6.1.16</ecNumber>
    </recommendedName>
</protein>
<keyword evidence="6" id="KW-1185">Reference proteome</keyword>
<comment type="caution">
    <text evidence="5">The sequence shown here is derived from an EMBL/GenBank/DDBJ whole genome shotgun (WGS) entry which is preliminary data.</text>
</comment>
<sequence>MEDRLQHPFHMYDEIMLQPEYLKKLFLSSKFKNHDEILEVLKNSSRIFLVGCGTSYNSALSSFSFSQMIFRRDNKFYSIPARELMSPNYDLNSEDTIIAFSHSGDTKATFDCLRFANERKCKTILVTGDADSRCAKISNFVLTYGYKNDKSLAHTITFSLSSFLMLIIMGKLAKKMGFITTSDIINSLSIQLPSLVDNVLKQRSEIKDLSKKIDSNFYLISGSDSTISTAAETSLKFGEVHYTPTTFMDVEQLFHGPLVMCDKYTGIIVVNSNNNLDSRLNDLFKATKNIGCKTLLVTTEKSNVDSSDYIFKLPHFHELLVPIVYMIPLQLLSYYISVNQELNPDYIRRDQTSYKKAREAYE</sequence>
<feature type="domain" description="SIS" evidence="4">
    <location>
        <begin position="37"/>
        <end position="178"/>
    </location>
</feature>
<dbReference type="Gene3D" id="3.40.50.10490">
    <property type="entry name" value="Glucose-6-phosphate isomerase like protein, domain 1"/>
    <property type="match status" value="2"/>
</dbReference>
<feature type="domain" description="SIS" evidence="4">
    <location>
        <begin position="206"/>
        <end position="347"/>
    </location>
</feature>
<dbReference type="InterPro" id="IPR035472">
    <property type="entry name" value="RpiR-like_SIS"/>
</dbReference>
<gene>
    <name evidence="5" type="ORF">MACH08_41730</name>
</gene>
<accession>A0ABQ5TRI7</accession>